<dbReference type="Pfam" id="PF20524">
    <property type="entry name" value="DUF6739"/>
    <property type="match status" value="2"/>
</dbReference>
<gene>
    <name evidence="2" type="ORF">RFI_04649</name>
</gene>
<feature type="compositionally biased region" description="Polar residues" evidence="1">
    <location>
        <begin position="133"/>
        <end position="143"/>
    </location>
</feature>
<dbReference type="AlphaFoldDB" id="X6P1Q7"/>
<evidence type="ECO:0000256" key="1">
    <source>
        <dbReference type="SAM" id="MobiDB-lite"/>
    </source>
</evidence>
<reference evidence="2 3" key="1">
    <citation type="journal article" date="2013" name="Curr. Biol.">
        <title>The Genome of the Foraminiferan Reticulomyxa filosa.</title>
        <authorList>
            <person name="Glockner G."/>
            <person name="Hulsmann N."/>
            <person name="Schleicher M."/>
            <person name="Noegel A.A."/>
            <person name="Eichinger L."/>
            <person name="Gallinger C."/>
            <person name="Pawlowski J."/>
            <person name="Sierra R."/>
            <person name="Euteneuer U."/>
            <person name="Pillet L."/>
            <person name="Moustafa A."/>
            <person name="Platzer M."/>
            <person name="Groth M."/>
            <person name="Szafranski K."/>
            <person name="Schliwa M."/>
        </authorList>
    </citation>
    <scope>NUCLEOTIDE SEQUENCE [LARGE SCALE GENOMIC DNA]</scope>
</reference>
<dbReference type="Proteomes" id="UP000023152">
    <property type="component" value="Unassembled WGS sequence"/>
</dbReference>
<comment type="caution">
    <text evidence="2">The sequence shown here is derived from an EMBL/GenBank/DDBJ whole genome shotgun (WGS) entry which is preliminary data.</text>
</comment>
<proteinExistence type="predicted"/>
<dbReference type="InterPro" id="IPR046627">
    <property type="entry name" value="DUF6739"/>
</dbReference>
<dbReference type="OrthoDB" id="2111127at2759"/>
<evidence type="ECO:0000313" key="2">
    <source>
        <dbReference type="EMBL" id="ETO32470.1"/>
    </source>
</evidence>
<name>X6P1Q7_RETFI</name>
<sequence>MKLTPSSVLRPLDLSNATDCKRHLRVLGLQTLRSVVFGFVGIAQILRLFDIISDVNDTFKDNVLKGKEPMINESNFNEDIGSYVKIVRFAGHESDVSNYSITWMGDHLLPIITKKKITFRSDDVSNDSKADRNSVSSAQGGSSYVTQKTQKLIDFATHGGRHPNVWAITEDNYGNDFEWNGFQLSKNWLVKTQSELNKRLNRLIVEADASVGDEAFALGGVDENDEYNDLSFWDVSQGFAMIENIALKEGVVKDRSQVTTVLLANQTSKLVSGNENTYTLKDRIRHMAPLFFFFFFLIEICFCLHKFQNNAKDILIDAKKPLLQTILNWLEHSNRQNGTKQVLLDTSNPSYFRSIAQALAPYGWTVLDFVEYYNSNKHTHECIDKPLLIYQNTTFASVDTLRSFIKAGYFSSRHKSCANMRCFVLMDDYRGISRFQQVLHDYKDMMDIIGSNGSTGNYIDFACSSQIYDQLFANVRHLLRQGFDPAEIQHWLDSY</sequence>
<keyword evidence="3" id="KW-1185">Reference proteome</keyword>
<feature type="compositionally biased region" description="Basic and acidic residues" evidence="1">
    <location>
        <begin position="123"/>
        <end position="132"/>
    </location>
</feature>
<feature type="region of interest" description="Disordered" evidence="1">
    <location>
        <begin position="123"/>
        <end position="143"/>
    </location>
</feature>
<accession>X6P1Q7</accession>
<evidence type="ECO:0000313" key="3">
    <source>
        <dbReference type="Proteomes" id="UP000023152"/>
    </source>
</evidence>
<organism evidence="2 3">
    <name type="scientific">Reticulomyxa filosa</name>
    <dbReference type="NCBI Taxonomy" id="46433"/>
    <lineage>
        <taxon>Eukaryota</taxon>
        <taxon>Sar</taxon>
        <taxon>Rhizaria</taxon>
        <taxon>Retaria</taxon>
        <taxon>Foraminifera</taxon>
        <taxon>Monothalamids</taxon>
        <taxon>Reticulomyxidae</taxon>
        <taxon>Reticulomyxa</taxon>
    </lineage>
</organism>
<dbReference type="OMA" id="MYKYATH"/>
<dbReference type="EMBL" id="ASPP01004184">
    <property type="protein sequence ID" value="ETO32470.1"/>
    <property type="molecule type" value="Genomic_DNA"/>
</dbReference>
<protein>
    <submittedName>
        <fullName evidence="2">Uncharacterized protein</fullName>
    </submittedName>
</protein>